<dbReference type="Pfam" id="PF14873">
    <property type="entry name" value="BNR_assoc_N"/>
    <property type="match status" value="1"/>
</dbReference>
<evidence type="ECO:0000313" key="3">
    <source>
        <dbReference type="EMBL" id="TLM97171.1"/>
    </source>
</evidence>
<dbReference type="OrthoDB" id="857489at2"/>
<dbReference type="InterPro" id="IPR026444">
    <property type="entry name" value="Secre_tail"/>
</dbReference>
<keyword evidence="4" id="KW-1185">Reference proteome</keyword>
<dbReference type="InterPro" id="IPR012334">
    <property type="entry name" value="Pectin_lyas_fold"/>
</dbReference>
<comment type="caution">
    <text evidence="3">The sequence shown here is derived from an EMBL/GenBank/DDBJ whole genome shotgun (WGS) entry which is preliminary data.</text>
</comment>
<evidence type="ECO:0000256" key="1">
    <source>
        <dbReference type="SAM" id="SignalP"/>
    </source>
</evidence>
<dbReference type="RefSeq" id="WP_138075414.1">
    <property type="nucleotide sequence ID" value="NZ_VAJM01000001.1"/>
</dbReference>
<dbReference type="InterPro" id="IPR006626">
    <property type="entry name" value="PbH1"/>
</dbReference>
<dbReference type="NCBIfam" id="TIGR04183">
    <property type="entry name" value="Por_Secre_tail"/>
    <property type="match status" value="1"/>
</dbReference>
<protein>
    <submittedName>
        <fullName evidence="3">T9SS type A sorting domain-containing protein</fullName>
    </submittedName>
</protein>
<dbReference type="Gene3D" id="2.160.20.10">
    <property type="entry name" value="Single-stranded right-handed beta-helix, Pectin lyase-like"/>
    <property type="match status" value="1"/>
</dbReference>
<name>A0A5R8WXC5_9BACT</name>
<dbReference type="InterPro" id="IPR011050">
    <property type="entry name" value="Pectin_lyase_fold/virulence"/>
</dbReference>
<dbReference type="SUPFAM" id="SSF51126">
    <property type="entry name" value="Pectin lyase-like"/>
    <property type="match status" value="3"/>
</dbReference>
<dbReference type="SMART" id="SM00710">
    <property type="entry name" value="PbH1"/>
    <property type="match status" value="24"/>
</dbReference>
<dbReference type="Proteomes" id="UP000305517">
    <property type="component" value="Unassembled WGS sequence"/>
</dbReference>
<dbReference type="InterPro" id="IPR029456">
    <property type="entry name" value="Sialidase_N"/>
</dbReference>
<evidence type="ECO:0000313" key="4">
    <source>
        <dbReference type="Proteomes" id="UP000305517"/>
    </source>
</evidence>
<evidence type="ECO:0000259" key="2">
    <source>
        <dbReference type="Pfam" id="PF14873"/>
    </source>
</evidence>
<keyword evidence="1" id="KW-0732">Signal</keyword>
<dbReference type="Gene3D" id="2.60.40.1290">
    <property type="match status" value="2"/>
</dbReference>
<sequence length="2200" mass="219504">MSHPYSRVARLTRVSSCLMMLGLLLGGPAAQAQTTPPLSGTYYVGTSASPNPSRTFADLPAAMTALGGGVTAGSSVTFTLLDASYPLTATLTVPAPALSAGQGISIVPAAGVSPVISGSVAAGLLLLDGTDNLSINGYDGSTAARTITIRNAAAGAAVLLRNDATGNALRYLTLESANTGASSGTVLFSTSATGGTGNDFNTVANCDVRELSISPNTVPANAIFSLGTGAAVSGVPASTSNSDNTVQDCNIYNFTAGGVFLNDTGNGGNWTISGNNIYQTATRTAGGIRGIRVTYGSGHAIRNNNLYQAAGTTASLFYGIAVANGANGVEISGNTIGGSAPGATGAAMAFTGTAIVYPIFLSVGTTTPCSIQGNTIRNISSASTSVLYGIDLQNGAANIGTVTANVIGGTGSGQGLAAAGPLYGIQLENAATATIQNNIFGGLSTTAGLLTAVYLSGSGAATVSGNTISGLSSNLTTAAQLAGIQSTGTGAVSISNNTLSDISQSGLTSNLYGIQNNFVAGSNVSGNTVTNVTYSGSTTGNTVYGIWAGGSNTISGNIISTVQATGTSKANLRGLYIGGTGATPTVTSNQVTGVLNSTTGTDVQSIGVYVGPTSGAMGAAIVRGNRISNVGTVNTTATASTNVVTGLQLGSLGSGSLIERNRVWNVYGGSAGTGANADQVRGLAVISPNTGTTAAGTFANNQISLTSGTTSQLSYGIVDASGGGTNNYYYNTVYLAPASAAAATSYGFFRSATATPATVELRNNILYNDRLAASGANAFAIGTASTTGWTAASSNYNLFVTPTAAVMGDWAGAALDFAGWKTSSAGDANSYYRLNSALPAATIFAAPASGNLSINPAYYSTPSVIESGGVALSGVTTDYDGDTRQGAAGYSGTGTAPDLGSDEYNAAAPAGMSYDPATGTAVAQVTGPVTAGSTNQAILRVALTTTGAANPISVTQLNFTADGTTALANISNARVYFTGSSPTFSTATQFGTSSAAPAFGPTGFSLTGSQALSEGVNYFFLTYDIVAGATTGNVVDAALTGVKIGTGAVSSISSATGSPAGSRPILGPMSGTYTVGYQLGSETYASLTAAVADLTTRGVAAGQSVTFQLTNPGASKPYDDATSTPAANRETFPIVFPAAALSPGQGLSIVPATGVAPLLAGSNTTGLLVLDGTDNLSINGYDGSTSARTITVRNAGNGPAVTLRNDATGNVLRYLTLESANTSASSGTVFFGTTTGTTGNDDNLISNCDVRELSVAPNTVPVYAIYSQGTGTATNGVPTATANSGNAVQSSNLYNYTGGGVYLNATGSGDAWMVGGPTAALGNQFYQTAARTVTNLINIRLGIGSNHVVSNNQVYQATGAVTGTFYGISLIGNGNGAVIANNTIGGSAAGATGSPLSVNGSFYGLNLVVGTTTPASVQGNVVRNISNTSTSAETHGIRVDSGSGAVNIGTTTGNVIGDPNPTSPAVGLTSTRNLFGISVYSASSTVINGNTIGGLSYVGSSSGIASYGIYSNVDNSAHTITNNTVSGLLASNAAAVNLRGIYVGGNGATPVVNDNQVTSVLNASNGAANTAGIFAGPTSGAFASLEVRGNRVSNVGTTATAALSGANQYVTTGLLVGATAAATVERNRVWNVYGSSAGTGANADQVRGLAVQGASSGSYANNQVSLAAGTATQQTYGIQDASVNGTNNFTYNSVLLPAAPAAAATSYAFFRSATTTPPAGSLRNNLLYNGRPAASGASAFAIGTASTATWTAATSNYNLLISPDANVVGDWGGTALSFAAWKAAQPAGSGGDASSLSVTSTVAPAASLFADVTTGNLDINPANPEAWYANGNGVQVAGQTADYGSAAAGRSVSVMTGGTDIGSDEFTPTSTPPALTVSAAPAPGGTQTFSLGGRTLAVLTYGTAGTVPTSVTGRYYSGANPLNPLVNARYQNSYLRLEPTGGAGFTYDLTLYYDDALLGTVTPEASLRLSRRVPVGGFYEFYPQSVLDATANTLTQTGLGAFGDFTGSDQAAPLPVTLTGFAAFRVGQQALLNWNTATERNSAGYEVQVATDGRAYRALGFVRSALPNSTAPQFYQFTDTEEGKQGLRYYRLKQIDLDGKFAYSSVQTVSFGAAVAAPALTAAPNPFADELTLTLTAASPAPAQLTLTDATGRVVYAQDLPLSAGPTRLTLRQLAQLPAGLYVVQLTAEGRVQRAKVVKR</sequence>
<reference evidence="3 4" key="1">
    <citation type="submission" date="2019-05" db="EMBL/GenBank/DDBJ databases">
        <title>Hymenobacter edaphi sp. nov., isolated from abandoned arsenic-contaminated farmland soil.</title>
        <authorList>
            <person name="Nie L."/>
        </authorList>
    </citation>
    <scope>NUCLEOTIDE SEQUENCE [LARGE SCALE GENOMIC DNA]</scope>
    <source>
        <strain evidence="3 4">1-3-3-8</strain>
    </source>
</reference>
<proteinExistence type="predicted"/>
<feature type="chain" id="PRO_5024444993" evidence="1">
    <location>
        <begin position="33"/>
        <end position="2200"/>
    </location>
</feature>
<gene>
    <name evidence="3" type="ORF">FDY95_04055</name>
</gene>
<feature type="signal peptide" evidence="1">
    <location>
        <begin position="1"/>
        <end position="32"/>
    </location>
</feature>
<dbReference type="EMBL" id="VAJM01000001">
    <property type="protein sequence ID" value="TLM97171.1"/>
    <property type="molecule type" value="Genomic_DNA"/>
</dbReference>
<feature type="domain" description="Sialidase N-terminal" evidence="2">
    <location>
        <begin position="922"/>
        <end position="1045"/>
    </location>
</feature>
<accession>A0A5R8WXC5</accession>
<organism evidence="3 4">
    <name type="scientific">Hymenobacter jeollabukensis</name>
    <dbReference type="NCBI Taxonomy" id="2025313"/>
    <lineage>
        <taxon>Bacteria</taxon>
        <taxon>Pseudomonadati</taxon>
        <taxon>Bacteroidota</taxon>
        <taxon>Cytophagia</taxon>
        <taxon>Cytophagales</taxon>
        <taxon>Hymenobacteraceae</taxon>
        <taxon>Hymenobacter</taxon>
    </lineage>
</organism>